<dbReference type="EMBL" id="JAIWYP010000009">
    <property type="protein sequence ID" value="KAH3776227.1"/>
    <property type="molecule type" value="Genomic_DNA"/>
</dbReference>
<reference evidence="1" key="1">
    <citation type="journal article" date="2019" name="bioRxiv">
        <title>The Genome of the Zebra Mussel, Dreissena polymorpha: A Resource for Invasive Species Research.</title>
        <authorList>
            <person name="McCartney M.A."/>
            <person name="Auch B."/>
            <person name="Kono T."/>
            <person name="Mallez S."/>
            <person name="Zhang Y."/>
            <person name="Obille A."/>
            <person name="Becker A."/>
            <person name="Abrahante J.E."/>
            <person name="Garbe J."/>
            <person name="Badalamenti J.P."/>
            <person name="Herman A."/>
            <person name="Mangelson H."/>
            <person name="Liachko I."/>
            <person name="Sullivan S."/>
            <person name="Sone E.D."/>
            <person name="Koren S."/>
            <person name="Silverstein K.A.T."/>
            <person name="Beckman K.B."/>
            <person name="Gohl D.M."/>
        </authorList>
    </citation>
    <scope>NUCLEOTIDE SEQUENCE</scope>
    <source>
        <strain evidence="1">Duluth1</strain>
        <tissue evidence="1">Whole animal</tissue>
    </source>
</reference>
<evidence type="ECO:0000313" key="2">
    <source>
        <dbReference type="Proteomes" id="UP000828390"/>
    </source>
</evidence>
<accession>A0A9D4IKQ8</accession>
<keyword evidence="2" id="KW-1185">Reference proteome</keyword>
<name>A0A9D4IKQ8_DREPO</name>
<protein>
    <submittedName>
        <fullName evidence="1">Uncharacterized protein</fullName>
    </submittedName>
</protein>
<evidence type="ECO:0000313" key="1">
    <source>
        <dbReference type="EMBL" id="KAH3776227.1"/>
    </source>
</evidence>
<organism evidence="1 2">
    <name type="scientific">Dreissena polymorpha</name>
    <name type="common">Zebra mussel</name>
    <name type="synonym">Mytilus polymorpha</name>
    <dbReference type="NCBI Taxonomy" id="45954"/>
    <lineage>
        <taxon>Eukaryota</taxon>
        <taxon>Metazoa</taxon>
        <taxon>Spiralia</taxon>
        <taxon>Lophotrochozoa</taxon>
        <taxon>Mollusca</taxon>
        <taxon>Bivalvia</taxon>
        <taxon>Autobranchia</taxon>
        <taxon>Heteroconchia</taxon>
        <taxon>Euheterodonta</taxon>
        <taxon>Imparidentia</taxon>
        <taxon>Neoheterodontei</taxon>
        <taxon>Myida</taxon>
        <taxon>Dreissenoidea</taxon>
        <taxon>Dreissenidae</taxon>
        <taxon>Dreissena</taxon>
    </lineage>
</organism>
<dbReference type="AlphaFoldDB" id="A0A9D4IKQ8"/>
<reference evidence="1" key="2">
    <citation type="submission" date="2020-11" db="EMBL/GenBank/DDBJ databases">
        <authorList>
            <person name="McCartney M.A."/>
            <person name="Auch B."/>
            <person name="Kono T."/>
            <person name="Mallez S."/>
            <person name="Becker A."/>
            <person name="Gohl D.M."/>
            <person name="Silverstein K.A.T."/>
            <person name="Koren S."/>
            <person name="Bechman K.B."/>
            <person name="Herman A."/>
            <person name="Abrahante J.E."/>
            <person name="Garbe J."/>
        </authorList>
    </citation>
    <scope>NUCLEOTIDE SEQUENCE</scope>
    <source>
        <strain evidence="1">Duluth1</strain>
        <tissue evidence="1">Whole animal</tissue>
    </source>
</reference>
<proteinExistence type="predicted"/>
<gene>
    <name evidence="1" type="ORF">DPMN_177647</name>
</gene>
<comment type="caution">
    <text evidence="1">The sequence shown here is derived from an EMBL/GenBank/DDBJ whole genome shotgun (WGS) entry which is preliminary data.</text>
</comment>
<dbReference type="Proteomes" id="UP000828390">
    <property type="component" value="Unassembled WGS sequence"/>
</dbReference>
<sequence length="118" mass="13393">MAISNAAPVENVDNVVPLEIANCINRLTPLVNTTDPKKVPGLGTPEDVYVYCLQQFLWRSDMVRWEDYNITKKDKDFVNGLIDSVRIVANTFFTAFKIYRLININIATINASVKLCLR</sequence>